<gene>
    <name evidence="2" type="primary">ycf55</name>
</gene>
<keyword evidence="2" id="KW-0934">Plastid</keyword>
<geneLocation type="chloroplast" evidence="2"/>
<reference evidence="2" key="1">
    <citation type="journal article" date="2017" name="J. Phycol.">
        <title>Analysis of chloroplast genomes and a supermatrix inform reclassification of the Rhodomelaceae (Rhodophyta).</title>
        <authorList>
            <person name="Diaz-Tapia P."/>
            <person name="Maggs C.A."/>
            <person name="West J.A."/>
            <person name="Verbruggen H."/>
        </authorList>
    </citation>
    <scope>NUCLEOTIDE SEQUENCE</scope>
    <source>
        <strain evidence="2">PD1820</strain>
    </source>
</reference>
<keyword evidence="1" id="KW-0472">Membrane</keyword>
<proteinExistence type="predicted"/>
<feature type="transmembrane region" description="Helical" evidence="1">
    <location>
        <begin position="282"/>
        <end position="306"/>
    </location>
</feature>
<evidence type="ECO:0000256" key="1">
    <source>
        <dbReference type="SAM" id="Phobius"/>
    </source>
</evidence>
<dbReference type="EMBL" id="MF101465">
    <property type="protein sequence ID" value="ARW69447.1"/>
    <property type="molecule type" value="Genomic_DNA"/>
</dbReference>
<sequence length="308" mass="36852">MLKYWPNQPSINLNNAIVELLLSTEQKIKYDLSNYTQYYLYIDVLNNKSKQKLFKIVLDEFKNLILDLIELNLSKQYLKILHTRILIIFIEKTSQNFLSHEITTTENYVTSECGEIINYLLMYCIFGSSSMDQQLFLFDPIYTPYQHVQVLLENFIIRVSNIITKQAIYRLRNLKEISDFLKLGNKSNLLYTSSRSTVLFLNNLRLQNFINLYINETKAVYNERQQVWLISSRGITCKYIYISKVQKIEKFNQFQIIFLFWLEIKDIIIPRIEKILIQLAKYLIYFLINLFSNLVIILMRIIVFYLNK</sequence>
<keyword evidence="2" id="KW-0150">Chloroplast</keyword>
<dbReference type="RefSeq" id="YP_009399628.1">
    <property type="nucleotide sequence ID" value="NC_035298.1"/>
</dbReference>
<protein>
    <submittedName>
        <fullName evidence="2">Uncharacterized protein</fullName>
    </submittedName>
</protein>
<dbReference type="InterPro" id="IPR017077">
    <property type="entry name" value="Uncharacterised_Ycf55_algae"/>
</dbReference>
<accession>A0A1Z1MTL4</accession>
<keyword evidence="1" id="KW-1133">Transmembrane helix</keyword>
<dbReference type="AlphaFoldDB" id="A0A1Z1MTL4"/>
<dbReference type="Pfam" id="PF12452">
    <property type="entry name" value="DUF3685"/>
    <property type="match status" value="1"/>
</dbReference>
<evidence type="ECO:0000313" key="2">
    <source>
        <dbReference type="EMBL" id="ARW69447.1"/>
    </source>
</evidence>
<name>A0A1Z1MTL4_DIGSM</name>
<dbReference type="PIRSF" id="PIRSF036962">
    <property type="entry name" value="UCP036962_SignTr_Ycf55"/>
    <property type="match status" value="1"/>
</dbReference>
<dbReference type="InterPro" id="IPR022552">
    <property type="entry name" value="UPF_Ycf55"/>
</dbReference>
<organism evidence="2">
    <name type="scientific">Digenea simplex</name>
    <name type="common">Marine red alga</name>
    <name type="synonym">Conferva simplex</name>
    <dbReference type="NCBI Taxonomy" id="945030"/>
    <lineage>
        <taxon>Eukaryota</taxon>
        <taxon>Rhodophyta</taxon>
        <taxon>Florideophyceae</taxon>
        <taxon>Rhodymeniophycidae</taxon>
        <taxon>Ceramiales</taxon>
        <taxon>Rhodomelaceae</taxon>
        <taxon>Polysiphonioideae</taxon>
        <taxon>Digenea</taxon>
    </lineage>
</organism>
<dbReference type="GeneID" id="33362122"/>
<keyword evidence="1" id="KW-0812">Transmembrane</keyword>